<evidence type="ECO:0000313" key="2">
    <source>
        <dbReference type="Proteomes" id="UP000299102"/>
    </source>
</evidence>
<sequence>MAHTHTYIYIYIYIYKRPRVERPHGCVRCLSIVRPRNPLIRLVGWSAYAEVVAGHSLCPTIGMTQTTVGRARLHRRYPNGRPPGELLHICKHRSGIVGRRRASSGVIGLGEMSPDGTNNVRVFSTPGQQFETCR</sequence>
<keyword evidence="2" id="KW-1185">Reference proteome</keyword>
<accession>A0A4C1VWW7</accession>
<dbReference type="EMBL" id="BGZK01000425">
    <property type="protein sequence ID" value="GBP42852.1"/>
    <property type="molecule type" value="Genomic_DNA"/>
</dbReference>
<dbReference type="Proteomes" id="UP000299102">
    <property type="component" value="Unassembled WGS sequence"/>
</dbReference>
<gene>
    <name evidence="1" type="ORF">EVAR_27205_1</name>
</gene>
<comment type="caution">
    <text evidence="1">The sequence shown here is derived from an EMBL/GenBank/DDBJ whole genome shotgun (WGS) entry which is preliminary data.</text>
</comment>
<reference evidence="1 2" key="1">
    <citation type="journal article" date="2019" name="Commun. Biol.">
        <title>The bagworm genome reveals a unique fibroin gene that provides high tensile strength.</title>
        <authorList>
            <person name="Kono N."/>
            <person name="Nakamura H."/>
            <person name="Ohtoshi R."/>
            <person name="Tomita M."/>
            <person name="Numata K."/>
            <person name="Arakawa K."/>
        </authorList>
    </citation>
    <scope>NUCLEOTIDE SEQUENCE [LARGE SCALE GENOMIC DNA]</scope>
</reference>
<organism evidence="1 2">
    <name type="scientific">Eumeta variegata</name>
    <name type="common">Bagworm moth</name>
    <name type="synonym">Eumeta japonica</name>
    <dbReference type="NCBI Taxonomy" id="151549"/>
    <lineage>
        <taxon>Eukaryota</taxon>
        <taxon>Metazoa</taxon>
        <taxon>Ecdysozoa</taxon>
        <taxon>Arthropoda</taxon>
        <taxon>Hexapoda</taxon>
        <taxon>Insecta</taxon>
        <taxon>Pterygota</taxon>
        <taxon>Neoptera</taxon>
        <taxon>Endopterygota</taxon>
        <taxon>Lepidoptera</taxon>
        <taxon>Glossata</taxon>
        <taxon>Ditrysia</taxon>
        <taxon>Tineoidea</taxon>
        <taxon>Psychidae</taxon>
        <taxon>Oiketicinae</taxon>
        <taxon>Eumeta</taxon>
    </lineage>
</organism>
<name>A0A4C1VWW7_EUMVA</name>
<protein>
    <submittedName>
        <fullName evidence="1">Uncharacterized protein</fullName>
    </submittedName>
</protein>
<dbReference type="AlphaFoldDB" id="A0A4C1VWW7"/>
<evidence type="ECO:0000313" key="1">
    <source>
        <dbReference type="EMBL" id="GBP42852.1"/>
    </source>
</evidence>
<proteinExistence type="predicted"/>